<name>A0AAP0BNA8_9ASPA</name>
<gene>
    <name evidence="10" type="primary">MOM1</name>
    <name evidence="10" type="ORF">KSP39_PZI008369</name>
</gene>
<dbReference type="EMBL" id="JBBWWQ010000006">
    <property type="protein sequence ID" value="KAK8944366.1"/>
    <property type="molecule type" value="Genomic_DNA"/>
</dbReference>
<evidence type="ECO:0000256" key="3">
    <source>
        <dbReference type="ARBA" id="ARBA00022741"/>
    </source>
</evidence>
<dbReference type="Gene3D" id="2.40.50.40">
    <property type="match status" value="2"/>
</dbReference>
<dbReference type="SUPFAM" id="SSF52540">
    <property type="entry name" value="P-loop containing nucleoside triphosphate hydrolases"/>
    <property type="match status" value="1"/>
</dbReference>
<dbReference type="AlphaFoldDB" id="A0AAP0BNA8"/>
<dbReference type="GO" id="GO:0008270">
    <property type="term" value="F:zinc ion binding"/>
    <property type="evidence" value="ECO:0007669"/>
    <property type="project" value="UniProtKB-KW"/>
</dbReference>
<dbReference type="InterPro" id="IPR013083">
    <property type="entry name" value="Znf_RING/FYVE/PHD"/>
</dbReference>
<dbReference type="GO" id="GO:0003682">
    <property type="term" value="F:chromatin binding"/>
    <property type="evidence" value="ECO:0007669"/>
    <property type="project" value="TreeGrafter"/>
</dbReference>
<feature type="domain" description="Chromo" evidence="9">
    <location>
        <begin position="377"/>
        <end position="438"/>
    </location>
</feature>
<evidence type="ECO:0000256" key="7">
    <source>
        <dbReference type="ARBA" id="ARBA00023242"/>
    </source>
</evidence>
<feature type="domain" description="Chromo" evidence="9">
    <location>
        <begin position="443"/>
        <end position="524"/>
    </location>
</feature>
<dbReference type="InterPro" id="IPR038718">
    <property type="entry name" value="SNF2-like_sf"/>
</dbReference>
<keyword evidence="4" id="KW-0863">Zinc-finger</keyword>
<evidence type="ECO:0000256" key="2">
    <source>
        <dbReference type="ARBA" id="ARBA00022723"/>
    </source>
</evidence>
<comment type="subcellular location">
    <subcellularLocation>
        <location evidence="1">Nucleus</location>
    </subcellularLocation>
</comment>
<feature type="compositionally biased region" description="Polar residues" evidence="8">
    <location>
        <begin position="112"/>
        <end position="123"/>
    </location>
</feature>
<evidence type="ECO:0000256" key="6">
    <source>
        <dbReference type="ARBA" id="ARBA00022840"/>
    </source>
</evidence>
<accession>A0AAP0BNA8</accession>
<dbReference type="GO" id="GO:0005524">
    <property type="term" value="F:ATP binding"/>
    <property type="evidence" value="ECO:0007669"/>
    <property type="project" value="UniProtKB-KW"/>
</dbReference>
<keyword evidence="3" id="KW-0547">Nucleotide-binding</keyword>
<proteinExistence type="predicted"/>
<evidence type="ECO:0000313" key="11">
    <source>
        <dbReference type="Proteomes" id="UP001418222"/>
    </source>
</evidence>
<keyword evidence="6" id="KW-0067">ATP-binding</keyword>
<keyword evidence="5" id="KW-0862">Zinc</keyword>
<dbReference type="Proteomes" id="UP001418222">
    <property type="component" value="Unassembled WGS sequence"/>
</dbReference>
<dbReference type="SUPFAM" id="SSF54160">
    <property type="entry name" value="Chromo domain-like"/>
    <property type="match status" value="2"/>
</dbReference>
<feature type="region of interest" description="Disordered" evidence="8">
    <location>
        <begin position="1"/>
        <end position="37"/>
    </location>
</feature>
<dbReference type="GO" id="GO:0140658">
    <property type="term" value="F:ATP-dependent chromatin remodeler activity"/>
    <property type="evidence" value="ECO:0007669"/>
    <property type="project" value="TreeGrafter"/>
</dbReference>
<dbReference type="GO" id="GO:0016887">
    <property type="term" value="F:ATP hydrolysis activity"/>
    <property type="evidence" value="ECO:0007669"/>
    <property type="project" value="TreeGrafter"/>
</dbReference>
<evidence type="ECO:0000256" key="4">
    <source>
        <dbReference type="ARBA" id="ARBA00022771"/>
    </source>
</evidence>
<evidence type="ECO:0000256" key="1">
    <source>
        <dbReference type="ARBA" id="ARBA00004123"/>
    </source>
</evidence>
<dbReference type="InterPro" id="IPR001965">
    <property type="entry name" value="Znf_PHD"/>
</dbReference>
<keyword evidence="10" id="KW-0378">Hydrolase</keyword>
<keyword evidence="11" id="KW-1185">Reference proteome</keyword>
<dbReference type="GO" id="GO:0004386">
    <property type="term" value="F:helicase activity"/>
    <property type="evidence" value="ECO:0007669"/>
    <property type="project" value="UniProtKB-KW"/>
</dbReference>
<dbReference type="InterPro" id="IPR027417">
    <property type="entry name" value="P-loop_NTPase"/>
</dbReference>
<protein>
    <submittedName>
        <fullName evidence="10">Helicase protein MOM1</fullName>
    </submittedName>
</protein>
<dbReference type="InterPro" id="IPR019786">
    <property type="entry name" value="Zinc_finger_PHD-type_CS"/>
</dbReference>
<feature type="compositionally biased region" description="Basic and acidic residues" evidence="8">
    <location>
        <begin position="181"/>
        <end position="220"/>
    </location>
</feature>
<keyword evidence="7" id="KW-0539">Nucleus</keyword>
<organism evidence="10 11">
    <name type="scientific">Platanthera zijinensis</name>
    <dbReference type="NCBI Taxonomy" id="2320716"/>
    <lineage>
        <taxon>Eukaryota</taxon>
        <taxon>Viridiplantae</taxon>
        <taxon>Streptophyta</taxon>
        <taxon>Embryophyta</taxon>
        <taxon>Tracheophyta</taxon>
        <taxon>Spermatophyta</taxon>
        <taxon>Magnoliopsida</taxon>
        <taxon>Liliopsida</taxon>
        <taxon>Asparagales</taxon>
        <taxon>Orchidaceae</taxon>
        <taxon>Orchidoideae</taxon>
        <taxon>Orchideae</taxon>
        <taxon>Orchidinae</taxon>
        <taxon>Platanthera</taxon>
    </lineage>
</organism>
<dbReference type="Gene3D" id="3.30.40.10">
    <property type="entry name" value="Zinc/RING finger domain, C3HC4 (zinc finger)"/>
    <property type="match status" value="1"/>
</dbReference>
<dbReference type="PANTHER" id="PTHR45623:SF13">
    <property type="entry name" value="HELICASE PROTEIN MOM1"/>
    <property type="match status" value="1"/>
</dbReference>
<feature type="compositionally biased region" description="Polar residues" evidence="8">
    <location>
        <begin position="86"/>
        <end position="101"/>
    </location>
</feature>
<dbReference type="GO" id="GO:0042393">
    <property type="term" value="F:histone binding"/>
    <property type="evidence" value="ECO:0007669"/>
    <property type="project" value="TreeGrafter"/>
</dbReference>
<dbReference type="InterPro" id="IPR000953">
    <property type="entry name" value="Chromo/chromo_shadow_dom"/>
</dbReference>
<dbReference type="Pfam" id="PF00385">
    <property type="entry name" value="Chromo"/>
    <property type="match status" value="2"/>
</dbReference>
<feature type="region of interest" description="Disordered" evidence="8">
    <location>
        <begin position="61"/>
        <end position="220"/>
    </location>
</feature>
<dbReference type="InterPro" id="IPR023780">
    <property type="entry name" value="Chromo_domain"/>
</dbReference>
<reference evidence="10 11" key="1">
    <citation type="journal article" date="2022" name="Nat. Plants">
        <title>Genomes of leafy and leafless Platanthera orchids illuminate the evolution of mycoheterotrophy.</title>
        <authorList>
            <person name="Li M.H."/>
            <person name="Liu K.W."/>
            <person name="Li Z."/>
            <person name="Lu H.C."/>
            <person name="Ye Q.L."/>
            <person name="Zhang D."/>
            <person name="Wang J.Y."/>
            <person name="Li Y.F."/>
            <person name="Zhong Z.M."/>
            <person name="Liu X."/>
            <person name="Yu X."/>
            <person name="Liu D.K."/>
            <person name="Tu X.D."/>
            <person name="Liu B."/>
            <person name="Hao Y."/>
            <person name="Liao X.Y."/>
            <person name="Jiang Y.T."/>
            <person name="Sun W.H."/>
            <person name="Chen J."/>
            <person name="Chen Y.Q."/>
            <person name="Ai Y."/>
            <person name="Zhai J.W."/>
            <person name="Wu S.S."/>
            <person name="Zhou Z."/>
            <person name="Hsiao Y.Y."/>
            <person name="Wu W.L."/>
            <person name="Chen Y.Y."/>
            <person name="Lin Y.F."/>
            <person name="Hsu J.L."/>
            <person name="Li C.Y."/>
            <person name="Wang Z.W."/>
            <person name="Zhao X."/>
            <person name="Zhong W.Y."/>
            <person name="Ma X.K."/>
            <person name="Ma L."/>
            <person name="Huang J."/>
            <person name="Chen G.Z."/>
            <person name="Huang M.Z."/>
            <person name="Huang L."/>
            <person name="Peng D.H."/>
            <person name="Luo Y.B."/>
            <person name="Zou S.Q."/>
            <person name="Chen S.P."/>
            <person name="Lan S."/>
            <person name="Tsai W.C."/>
            <person name="Van de Peer Y."/>
            <person name="Liu Z.J."/>
        </authorList>
    </citation>
    <scope>NUCLEOTIDE SEQUENCE [LARGE SCALE GENOMIC DNA]</scope>
    <source>
        <strain evidence="10">Lor287</strain>
    </source>
</reference>
<evidence type="ECO:0000256" key="5">
    <source>
        <dbReference type="ARBA" id="ARBA00022833"/>
    </source>
</evidence>
<dbReference type="Gene3D" id="3.40.50.300">
    <property type="entry name" value="P-loop containing nucleotide triphosphate hydrolases"/>
    <property type="match status" value="1"/>
</dbReference>
<dbReference type="SMART" id="SM00298">
    <property type="entry name" value="CHROMO"/>
    <property type="match status" value="2"/>
</dbReference>
<dbReference type="InterPro" id="IPR000330">
    <property type="entry name" value="SNF2_N"/>
</dbReference>
<comment type="caution">
    <text evidence="10">The sequence shown here is derived from an EMBL/GenBank/DDBJ whole genome shotgun (WGS) entry which is preliminary data.</text>
</comment>
<dbReference type="PANTHER" id="PTHR45623">
    <property type="entry name" value="CHROMODOMAIN-HELICASE-DNA-BINDING PROTEIN 3-RELATED-RELATED"/>
    <property type="match status" value="1"/>
</dbReference>
<dbReference type="GO" id="GO:0003677">
    <property type="term" value="F:DNA binding"/>
    <property type="evidence" value="ECO:0007669"/>
    <property type="project" value="TreeGrafter"/>
</dbReference>
<dbReference type="PROSITE" id="PS01359">
    <property type="entry name" value="ZF_PHD_1"/>
    <property type="match status" value="1"/>
</dbReference>
<sequence>MASGTRLARLKKLEDVNASKNKSRKLGKVPDKSSLNKKLEITEKIQESPLKKSVRAEIIESLTSANSKKHARPIVYKSRKEDGSIGPSSNSDKANKGASQPTKKRKEDGRGVSSSTENSTVSARPQKKNRNGEAKNIDLGANATKSEDNGKKTIRKHFHVGTYRKFVRRQASKCGNQGPDISKEKDDRDQDNKRCDALDKEDSVAETIKPLDKEDLKKTEQLTSDLDSASRCDGVYEDNETKFSVSKNRKRILSDILKEPSGKKTPGQDQCAVNIESPTSIREEEPGASVSGAHYEACPEGNRNIDSEQCTTHSQTASDLISNTCLVCKQPGQLMCCFGKGCQRSYHLSCLEPFFPGAWLCNFCVKRKVDSVYSVFEGIESVWDIDEGVQSGKHYFVKYKGLSHAHNRWISESQVLHDAPSLLAKFRKKYLREKVTKWNRKWTEPERLLHKRLVVLPESSDECTSGSVTESSNCCTEWFVKWKGLDYDQATWELQNSPVLCSSDAAKLIENYELRCELARRNSDPQRVEMALRIKKEPFFRLTGLPDGCPSVLSDDLLGSLNCLREFWHRSVNAVLIDDQERLTKSIVFLLSLQCHACRPSLIITTSGSLPLWHAEFVRLAPYLNVVMYQGDKDVRKMIMNLEFYEESGSLMFQVLLAENCALMEDFRDITCIGWEAVVIDKCEKSKISRYLEQLRSLNTYFKLLLFNGQLKDNISEYHFLLSLLGTGGTSDNGFTSLKADTKEALGALATVKEKLARHIAYECKADSSSFVEYWVPAPFSNVQLEQFCSTFISNSSVLRSNSRSDVVGALHNILITSRKCCDHPYLVDGELRGLLTKGLQATDFLNAEVRASGKLFLLDKILQEMRSRELRVVILFQSLGGHGKISLGDILDDFLQQRFGVDSYERIESGLVRTKKLASLNMFNSKEGENKY</sequence>
<evidence type="ECO:0000313" key="10">
    <source>
        <dbReference type="EMBL" id="KAK8944366.1"/>
    </source>
</evidence>
<dbReference type="SMART" id="SM00249">
    <property type="entry name" value="PHD"/>
    <property type="match status" value="1"/>
</dbReference>
<dbReference type="Gene3D" id="3.40.50.10810">
    <property type="entry name" value="Tandem AAA-ATPase domain"/>
    <property type="match status" value="1"/>
</dbReference>
<keyword evidence="10" id="KW-0347">Helicase</keyword>
<keyword evidence="2" id="KW-0479">Metal-binding</keyword>
<dbReference type="Pfam" id="PF00176">
    <property type="entry name" value="SNF2-rel_dom"/>
    <property type="match status" value="1"/>
</dbReference>
<dbReference type="GO" id="GO:0000785">
    <property type="term" value="C:chromatin"/>
    <property type="evidence" value="ECO:0007669"/>
    <property type="project" value="TreeGrafter"/>
</dbReference>
<evidence type="ECO:0000256" key="8">
    <source>
        <dbReference type="SAM" id="MobiDB-lite"/>
    </source>
</evidence>
<evidence type="ECO:0000259" key="9">
    <source>
        <dbReference type="PROSITE" id="PS50013"/>
    </source>
</evidence>
<dbReference type="InterPro" id="IPR016197">
    <property type="entry name" value="Chromo-like_dom_sf"/>
</dbReference>
<dbReference type="GO" id="GO:0005634">
    <property type="term" value="C:nucleus"/>
    <property type="evidence" value="ECO:0007669"/>
    <property type="project" value="TreeGrafter"/>
</dbReference>
<dbReference type="PROSITE" id="PS50013">
    <property type="entry name" value="CHROMO_2"/>
    <property type="match status" value="2"/>
</dbReference>